<gene>
    <name evidence="6" type="ORF">DFR41_10614</name>
</gene>
<dbReference type="CDD" id="cd01949">
    <property type="entry name" value="GGDEF"/>
    <property type="match status" value="1"/>
</dbReference>
<dbReference type="SMART" id="SM00267">
    <property type="entry name" value="GGDEF"/>
    <property type="match status" value="1"/>
</dbReference>
<dbReference type="PANTHER" id="PTHR45138">
    <property type="entry name" value="REGULATORY COMPONENTS OF SENSORY TRANSDUCTION SYSTEM"/>
    <property type="match status" value="1"/>
</dbReference>
<organism evidence="6 7">
    <name type="scientific">Pseudacidovorax intermedius</name>
    <dbReference type="NCBI Taxonomy" id="433924"/>
    <lineage>
        <taxon>Bacteria</taxon>
        <taxon>Pseudomonadati</taxon>
        <taxon>Pseudomonadota</taxon>
        <taxon>Betaproteobacteria</taxon>
        <taxon>Burkholderiales</taxon>
        <taxon>Comamonadaceae</taxon>
        <taxon>Pseudacidovorax</taxon>
    </lineage>
</organism>
<evidence type="ECO:0000313" key="7">
    <source>
        <dbReference type="Proteomes" id="UP000255265"/>
    </source>
</evidence>
<sequence length="367" mass="38388">MTINGSHAERESSPAHSLAAGGRASVATQRERRLDDDVVRHLRKPARVLACAAAFAWLVSLWVSWPVLSVFALALFCWTFVQAVGLALCMSARDAAAHDSGVGLMTVAIAAGCRLQLDVLGGGELWVLPLCLMLSLVLGLVQVRLRSYVLCSLTVWLVLLPGAAFAPWPAGQALRGVLVVGGFTLALLLHRGVALARRRRVAAAASLAVLAYQDALTGVANRRGFLEVAMEKLRASGPQGLIALDVDDFKRINDRHGHEVGDRLLHAVGRLLQRLPGEALAGRTGGEEFCVLVPAASPAALLAFAGGVVEAARRVSAQGVGLTLSAGAALVQPGEALEQAMRRADTALGDAKRTGKNRVVLAPGAAG</sequence>
<feature type="transmembrane region" description="Helical" evidence="4">
    <location>
        <begin position="123"/>
        <end position="141"/>
    </location>
</feature>
<dbReference type="InterPro" id="IPR029787">
    <property type="entry name" value="Nucleotide_cyclase"/>
</dbReference>
<keyword evidence="7" id="KW-1185">Reference proteome</keyword>
<dbReference type="PANTHER" id="PTHR45138:SF9">
    <property type="entry name" value="DIGUANYLATE CYCLASE DGCM-RELATED"/>
    <property type="match status" value="1"/>
</dbReference>
<feature type="region of interest" description="Disordered" evidence="3">
    <location>
        <begin position="1"/>
        <end position="29"/>
    </location>
</feature>
<accession>A0A370FC94</accession>
<dbReference type="EMBL" id="QQAV01000006">
    <property type="protein sequence ID" value="RDI23312.1"/>
    <property type="molecule type" value="Genomic_DNA"/>
</dbReference>
<evidence type="ECO:0000256" key="3">
    <source>
        <dbReference type="SAM" id="MobiDB-lite"/>
    </source>
</evidence>
<feature type="transmembrane region" description="Helical" evidence="4">
    <location>
        <begin position="172"/>
        <end position="190"/>
    </location>
</feature>
<evidence type="ECO:0000256" key="1">
    <source>
        <dbReference type="ARBA" id="ARBA00012528"/>
    </source>
</evidence>
<feature type="domain" description="GGDEF" evidence="5">
    <location>
        <begin position="237"/>
        <end position="364"/>
    </location>
</feature>
<dbReference type="RefSeq" id="WP_114803398.1">
    <property type="nucleotide sequence ID" value="NZ_QQAV01000006.1"/>
</dbReference>
<dbReference type="Pfam" id="PF00990">
    <property type="entry name" value="GGDEF"/>
    <property type="match status" value="1"/>
</dbReference>
<dbReference type="InterPro" id="IPR050469">
    <property type="entry name" value="Diguanylate_Cyclase"/>
</dbReference>
<dbReference type="OrthoDB" id="9813903at2"/>
<keyword evidence="4" id="KW-1133">Transmembrane helix</keyword>
<dbReference type="PROSITE" id="PS50887">
    <property type="entry name" value="GGDEF"/>
    <property type="match status" value="1"/>
</dbReference>
<dbReference type="InterPro" id="IPR000160">
    <property type="entry name" value="GGDEF_dom"/>
</dbReference>
<feature type="transmembrane region" description="Helical" evidence="4">
    <location>
        <begin position="48"/>
        <end position="65"/>
    </location>
</feature>
<dbReference type="GO" id="GO:0043709">
    <property type="term" value="P:cell adhesion involved in single-species biofilm formation"/>
    <property type="evidence" value="ECO:0007669"/>
    <property type="project" value="TreeGrafter"/>
</dbReference>
<comment type="caution">
    <text evidence="6">The sequence shown here is derived from an EMBL/GenBank/DDBJ whole genome shotgun (WGS) entry which is preliminary data.</text>
</comment>
<dbReference type="Gene3D" id="3.30.70.270">
    <property type="match status" value="1"/>
</dbReference>
<name>A0A370FC94_9BURK</name>
<dbReference type="AlphaFoldDB" id="A0A370FC94"/>
<dbReference type="GO" id="GO:0052621">
    <property type="term" value="F:diguanylate cyclase activity"/>
    <property type="evidence" value="ECO:0007669"/>
    <property type="project" value="UniProtKB-EC"/>
</dbReference>
<keyword evidence="4" id="KW-0472">Membrane</keyword>
<dbReference type="GO" id="GO:1902201">
    <property type="term" value="P:negative regulation of bacterial-type flagellum-dependent cell motility"/>
    <property type="evidence" value="ECO:0007669"/>
    <property type="project" value="TreeGrafter"/>
</dbReference>
<dbReference type="GO" id="GO:0005886">
    <property type="term" value="C:plasma membrane"/>
    <property type="evidence" value="ECO:0007669"/>
    <property type="project" value="TreeGrafter"/>
</dbReference>
<dbReference type="Proteomes" id="UP000255265">
    <property type="component" value="Unassembled WGS sequence"/>
</dbReference>
<protein>
    <recommendedName>
        <fullName evidence="1">diguanylate cyclase</fullName>
        <ecNumber evidence="1">2.7.7.65</ecNumber>
    </recommendedName>
</protein>
<dbReference type="InterPro" id="IPR043128">
    <property type="entry name" value="Rev_trsase/Diguanyl_cyclase"/>
</dbReference>
<comment type="catalytic activity">
    <reaction evidence="2">
        <text>2 GTP = 3',3'-c-di-GMP + 2 diphosphate</text>
        <dbReference type="Rhea" id="RHEA:24898"/>
        <dbReference type="ChEBI" id="CHEBI:33019"/>
        <dbReference type="ChEBI" id="CHEBI:37565"/>
        <dbReference type="ChEBI" id="CHEBI:58805"/>
        <dbReference type="EC" id="2.7.7.65"/>
    </reaction>
</comment>
<keyword evidence="4" id="KW-0812">Transmembrane</keyword>
<feature type="transmembrane region" description="Helical" evidence="4">
    <location>
        <begin position="148"/>
        <end position="166"/>
    </location>
</feature>
<evidence type="ECO:0000259" key="5">
    <source>
        <dbReference type="PROSITE" id="PS50887"/>
    </source>
</evidence>
<reference evidence="6 7" key="1">
    <citation type="submission" date="2018-07" db="EMBL/GenBank/DDBJ databases">
        <title>Genomic Encyclopedia of Type Strains, Phase IV (KMG-IV): sequencing the most valuable type-strain genomes for metagenomic binning, comparative biology and taxonomic classification.</title>
        <authorList>
            <person name="Goeker M."/>
        </authorList>
    </citation>
    <scope>NUCLEOTIDE SEQUENCE [LARGE SCALE GENOMIC DNA]</scope>
    <source>
        <strain evidence="6 7">DSM 21352</strain>
    </source>
</reference>
<dbReference type="EC" id="2.7.7.65" evidence="1"/>
<evidence type="ECO:0000313" key="6">
    <source>
        <dbReference type="EMBL" id="RDI23312.1"/>
    </source>
</evidence>
<dbReference type="NCBIfam" id="TIGR00254">
    <property type="entry name" value="GGDEF"/>
    <property type="match status" value="1"/>
</dbReference>
<evidence type="ECO:0000256" key="4">
    <source>
        <dbReference type="SAM" id="Phobius"/>
    </source>
</evidence>
<evidence type="ECO:0000256" key="2">
    <source>
        <dbReference type="ARBA" id="ARBA00034247"/>
    </source>
</evidence>
<proteinExistence type="predicted"/>
<dbReference type="SUPFAM" id="SSF55073">
    <property type="entry name" value="Nucleotide cyclase"/>
    <property type="match status" value="1"/>
</dbReference>